<reference evidence="3 4" key="1">
    <citation type="submission" date="2019-03" db="EMBL/GenBank/DDBJ databases">
        <title>Genomic Encyclopedia of Type Strains, Phase IV (KMG-IV): sequencing the most valuable type-strain genomes for metagenomic binning, comparative biology and taxonomic classification.</title>
        <authorList>
            <person name="Goeker M."/>
        </authorList>
    </citation>
    <scope>NUCLEOTIDE SEQUENCE [LARGE SCALE GENOMIC DNA]</scope>
    <source>
        <strain evidence="3 4">DSM 45361</strain>
    </source>
</reference>
<dbReference type="SUPFAM" id="SSF54593">
    <property type="entry name" value="Glyoxalase/Bleomycin resistance protein/Dihydroxybiphenyl dioxygenase"/>
    <property type="match status" value="1"/>
</dbReference>
<name>A0A4R6S428_LABRH</name>
<feature type="domain" description="VOC" evidence="2">
    <location>
        <begin position="4"/>
        <end position="136"/>
    </location>
</feature>
<keyword evidence="1" id="KW-0479">Metal-binding</keyword>
<organism evidence="3 4">
    <name type="scientific">Labedaea rhizosphaerae</name>
    <dbReference type="NCBI Taxonomy" id="598644"/>
    <lineage>
        <taxon>Bacteria</taxon>
        <taxon>Bacillati</taxon>
        <taxon>Actinomycetota</taxon>
        <taxon>Actinomycetes</taxon>
        <taxon>Pseudonocardiales</taxon>
        <taxon>Pseudonocardiaceae</taxon>
        <taxon>Labedaea</taxon>
    </lineage>
</organism>
<dbReference type="GO" id="GO:0004493">
    <property type="term" value="F:methylmalonyl-CoA epimerase activity"/>
    <property type="evidence" value="ECO:0007669"/>
    <property type="project" value="TreeGrafter"/>
</dbReference>
<dbReference type="InterPro" id="IPR051785">
    <property type="entry name" value="MMCE/EMCE_epimerase"/>
</dbReference>
<dbReference type="EMBL" id="SNXZ01000006">
    <property type="protein sequence ID" value="TDP94053.1"/>
    <property type="molecule type" value="Genomic_DNA"/>
</dbReference>
<accession>A0A4R6S428</accession>
<dbReference type="PANTHER" id="PTHR43048:SF3">
    <property type="entry name" value="METHYLMALONYL-COA EPIMERASE, MITOCHONDRIAL"/>
    <property type="match status" value="1"/>
</dbReference>
<protein>
    <submittedName>
        <fullName evidence="3">Methylmalonyl-CoA epimerase</fullName>
    </submittedName>
</protein>
<evidence type="ECO:0000259" key="2">
    <source>
        <dbReference type="PROSITE" id="PS51819"/>
    </source>
</evidence>
<proteinExistence type="predicted"/>
<dbReference type="Pfam" id="PF13669">
    <property type="entry name" value="Glyoxalase_4"/>
    <property type="match status" value="1"/>
</dbReference>
<evidence type="ECO:0000256" key="1">
    <source>
        <dbReference type="ARBA" id="ARBA00022723"/>
    </source>
</evidence>
<gene>
    <name evidence="3" type="ORF">EV186_106447</name>
</gene>
<dbReference type="InterPro" id="IPR037523">
    <property type="entry name" value="VOC_core"/>
</dbReference>
<dbReference type="InterPro" id="IPR029068">
    <property type="entry name" value="Glyas_Bleomycin-R_OHBP_Dase"/>
</dbReference>
<dbReference type="OrthoDB" id="9788468at2"/>
<sequence>MILGIDHVGVVTEDAAAVGAFLDALGMTRTEDGTAPDYGVSCDFWQFSPAAAEPAVEVVAPIAPDAAVHDYLGNNGPGLYHVAFEVDDLEGELSRLRRNGFIPIDREPCRGARPGMRVAFLYLPKPAAFLVELVHYPTRRRG</sequence>
<evidence type="ECO:0000313" key="4">
    <source>
        <dbReference type="Proteomes" id="UP000295444"/>
    </source>
</evidence>
<dbReference type="GO" id="GO:0046872">
    <property type="term" value="F:metal ion binding"/>
    <property type="evidence" value="ECO:0007669"/>
    <property type="project" value="UniProtKB-KW"/>
</dbReference>
<evidence type="ECO:0000313" key="3">
    <source>
        <dbReference type="EMBL" id="TDP94053.1"/>
    </source>
</evidence>
<dbReference type="PROSITE" id="PS51819">
    <property type="entry name" value="VOC"/>
    <property type="match status" value="1"/>
</dbReference>
<dbReference type="Proteomes" id="UP000295444">
    <property type="component" value="Unassembled WGS sequence"/>
</dbReference>
<comment type="caution">
    <text evidence="3">The sequence shown here is derived from an EMBL/GenBank/DDBJ whole genome shotgun (WGS) entry which is preliminary data.</text>
</comment>
<keyword evidence="4" id="KW-1185">Reference proteome</keyword>
<dbReference type="AlphaFoldDB" id="A0A4R6S428"/>
<dbReference type="PANTHER" id="PTHR43048">
    <property type="entry name" value="METHYLMALONYL-COA EPIMERASE"/>
    <property type="match status" value="1"/>
</dbReference>
<dbReference type="Gene3D" id="3.10.180.10">
    <property type="entry name" value="2,3-Dihydroxybiphenyl 1,2-Dioxygenase, domain 1"/>
    <property type="match status" value="1"/>
</dbReference>
<dbReference type="GO" id="GO:0046491">
    <property type="term" value="P:L-methylmalonyl-CoA metabolic process"/>
    <property type="evidence" value="ECO:0007669"/>
    <property type="project" value="TreeGrafter"/>
</dbReference>
<dbReference type="RefSeq" id="WP_133853020.1">
    <property type="nucleotide sequence ID" value="NZ_SNXZ01000006.1"/>
</dbReference>